<dbReference type="SUPFAM" id="SSF51735">
    <property type="entry name" value="NAD(P)-binding Rossmann-fold domains"/>
    <property type="match status" value="1"/>
</dbReference>
<dbReference type="AlphaFoldDB" id="A0A7Z2JF58"/>
<reference evidence="2 3" key="1">
    <citation type="submission" date="2019-12" db="EMBL/GenBank/DDBJ databases">
        <title>Paraburkholderia acidiphila 7Q-K02 sp. nov and Paraburkholderia acidisoli DHF22 sp. nov., two strains isolated from forest soil.</title>
        <authorList>
            <person name="Gao Z."/>
            <person name="Qiu L."/>
        </authorList>
    </citation>
    <scope>NUCLEOTIDE SEQUENCE [LARGE SCALE GENOMIC DNA]</scope>
    <source>
        <strain evidence="2 3">DHF22</strain>
    </source>
</reference>
<dbReference type="InterPro" id="IPR036291">
    <property type="entry name" value="NAD(P)-bd_dom_sf"/>
</dbReference>
<dbReference type="EMBL" id="CP046913">
    <property type="protein sequence ID" value="QGZ60800.1"/>
    <property type="molecule type" value="Genomic_DNA"/>
</dbReference>
<sequence length="325" mass="35223">MSGILVTGANGFVGRALCETLVRHGHDVTALVRRGTLGMAGVREWRHDAPDFAGLLEAWPDDLTPDCVVHLAARVHVMRDESPDPGKAFHATNVEGTLRVARAAHARGVRRLVFASSIKAVGETDGGTPLAESAAPGWLDPYGRSKREAEDALWALGAQTSLEIVVVRPPLVYGPGVRANFLQMMSALWRGMPLPLGAIDARRSMVYAENLADALMRCATDARAANACFHVADTDDLSVSQLLRVLADDLAKPARLIPVPPGLLSVAGRLTGRSAQIQRLTSDLRLDTSLIREKLDWQPPFTAKEGLAKTARWYRETQATRHSHT</sequence>
<dbReference type="PANTHER" id="PTHR43245:SF58">
    <property type="entry name" value="BLL5923 PROTEIN"/>
    <property type="match status" value="1"/>
</dbReference>
<proteinExistence type="predicted"/>
<feature type="domain" description="NAD-dependent epimerase/dehydratase" evidence="1">
    <location>
        <begin position="4"/>
        <end position="224"/>
    </location>
</feature>
<dbReference type="Pfam" id="PF01370">
    <property type="entry name" value="Epimerase"/>
    <property type="match status" value="1"/>
</dbReference>
<accession>A0A7Z2JF58</accession>
<dbReference type="KEGG" id="pacs:FAZ98_03080"/>
<dbReference type="CDD" id="cd05232">
    <property type="entry name" value="UDP_G4E_4_SDR_e"/>
    <property type="match status" value="1"/>
</dbReference>
<dbReference type="RefSeq" id="WP_158948671.1">
    <property type="nucleotide sequence ID" value="NZ_CP046913.1"/>
</dbReference>
<dbReference type="OrthoDB" id="9801056at2"/>
<keyword evidence="3" id="KW-1185">Reference proteome</keyword>
<organism evidence="2 3">
    <name type="scientific">Paraburkholderia acidisoli</name>
    <dbReference type="NCBI Taxonomy" id="2571748"/>
    <lineage>
        <taxon>Bacteria</taxon>
        <taxon>Pseudomonadati</taxon>
        <taxon>Pseudomonadota</taxon>
        <taxon>Betaproteobacteria</taxon>
        <taxon>Burkholderiales</taxon>
        <taxon>Burkholderiaceae</taxon>
        <taxon>Paraburkholderia</taxon>
    </lineage>
</organism>
<dbReference type="Proteomes" id="UP000433577">
    <property type="component" value="Chromosome 1"/>
</dbReference>
<evidence type="ECO:0000259" key="1">
    <source>
        <dbReference type="Pfam" id="PF01370"/>
    </source>
</evidence>
<evidence type="ECO:0000313" key="2">
    <source>
        <dbReference type="EMBL" id="QGZ60800.1"/>
    </source>
</evidence>
<dbReference type="InterPro" id="IPR001509">
    <property type="entry name" value="Epimerase_deHydtase"/>
</dbReference>
<protein>
    <submittedName>
        <fullName evidence="2">NAD-dependent epimerase/dehydratase family protein</fullName>
    </submittedName>
</protein>
<dbReference type="PANTHER" id="PTHR43245">
    <property type="entry name" value="BIFUNCTIONAL POLYMYXIN RESISTANCE PROTEIN ARNA"/>
    <property type="match status" value="1"/>
</dbReference>
<dbReference type="Gene3D" id="3.40.50.720">
    <property type="entry name" value="NAD(P)-binding Rossmann-like Domain"/>
    <property type="match status" value="1"/>
</dbReference>
<dbReference type="InterPro" id="IPR050177">
    <property type="entry name" value="Lipid_A_modif_metabolic_enz"/>
</dbReference>
<gene>
    <name evidence="2" type="ORF">FAZ98_03080</name>
</gene>
<name>A0A7Z2JF58_9BURK</name>
<evidence type="ECO:0000313" key="3">
    <source>
        <dbReference type="Proteomes" id="UP000433577"/>
    </source>
</evidence>